<dbReference type="AlphaFoldDB" id="A0A1A2YWR7"/>
<comment type="caution">
    <text evidence="1">The sequence shown here is derived from an EMBL/GenBank/DDBJ whole genome shotgun (WGS) entry which is preliminary data.</text>
</comment>
<sequence length="179" mass="20990">MTMCVFALVAEGWIESRHVDYRRPNQRMASPHARVDHAYNGRVIGWAGDVIWQRADVLKRSEFIRSQGWNRDRVYEAHLIEFSYAQCNIPISTYTSEYDCSAHANVLVYPRAPQYTNPRPGFIKPVSADRSIRVEPEFYVELINRVWCLVERLHKTLADPIRGFEWPKLINCIEEVLEH</sequence>
<proteinExistence type="predicted"/>
<evidence type="ECO:0000313" key="2">
    <source>
        <dbReference type="Proteomes" id="UP000091846"/>
    </source>
</evidence>
<protein>
    <submittedName>
        <fullName evidence="1">Uncharacterized protein</fullName>
    </submittedName>
</protein>
<organism evidence="1 2">
    <name type="scientific">Mycobacterium colombiense</name>
    <dbReference type="NCBI Taxonomy" id="339268"/>
    <lineage>
        <taxon>Bacteria</taxon>
        <taxon>Bacillati</taxon>
        <taxon>Actinomycetota</taxon>
        <taxon>Actinomycetes</taxon>
        <taxon>Mycobacteriales</taxon>
        <taxon>Mycobacteriaceae</taxon>
        <taxon>Mycobacterium</taxon>
        <taxon>Mycobacterium avium complex (MAC)</taxon>
    </lineage>
</organism>
<dbReference type="Proteomes" id="UP000091846">
    <property type="component" value="Unassembled WGS sequence"/>
</dbReference>
<dbReference type="EMBL" id="LZKI01000073">
    <property type="protein sequence ID" value="OBI42465.1"/>
    <property type="molecule type" value="Genomic_DNA"/>
</dbReference>
<evidence type="ECO:0000313" key="1">
    <source>
        <dbReference type="EMBL" id="OBI42465.1"/>
    </source>
</evidence>
<accession>A0A1A2YWR7</accession>
<gene>
    <name evidence="1" type="ORF">A5708_21185</name>
</gene>
<name>A0A1A2YWR7_9MYCO</name>
<reference evidence="1 2" key="1">
    <citation type="submission" date="2016-06" db="EMBL/GenBank/DDBJ databases">
        <authorList>
            <person name="Kjaerup R.B."/>
            <person name="Dalgaard T.S."/>
            <person name="Juul-Madsen H.R."/>
        </authorList>
    </citation>
    <scope>NUCLEOTIDE SEQUENCE [LARGE SCALE GENOMIC DNA]</scope>
    <source>
        <strain evidence="1 2">E1334</strain>
    </source>
</reference>